<evidence type="ECO:0000256" key="1">
    <source>
        <dbReference type="ARBA" id="ARBA00003767"/>
    </source>
</evidence>
<dbReference type="InterPro" id="IPR013087">
    <property type="entry name" value="Znf_C2H2_type"/>
</dbReference>
<feature type="region of interest" description="Disordered" evidence="15">
    <location>
        <begin position="123"/>
        <end position="155"/>
    </location>
</feature>
<dbReference type="FunFam" id="3.30.160.60:FF:000355">
    <property type="entry name" value="zinc finger and SCAN domain-containing protein 20 isoform X1"/>
    <property type="match status" value="1"/>
</dbReference>
<comment type="function">
    <text evidence="1">May be involved in transcriptional regulation.</text>
</comment>
<name>A0A8T1SLP9_CHESE</name>
<dbReference type="GO" id="GO:0005634">
    <property type="term" value="C:nucleus"/>
    <property type="evidence" value="ECO:0007669"/>
    <property type="project" value="UniProtKB-SubCell"/>
</dbReference>
<dbReference type="FunFam" id="3.30.160.60:FF:002343">
    <property type="entry name" value="Zinc finger protein 33A"/>
    <property type="match status" value="1"/>
</dbReference>
<feature type="compositionally biased region" description="Basic and acidic residues" evidence="15">
    <location>
        <begin position="276"/>
        <end position="290"/>
    </location>
</feature>
<evidence type="ECO:0000313" key="18">
    <source>
        <dbReference type="EMBL" id="KAG6929555.1"/>
    </source>
</evidence>
<gene>
    <name evidence="18" type="ORF">G0U57_005372</name>
</gene>
<evidence type="ECO:0000256" key="2">
    <source>
        <dbReference type="ARBA" id="ARBA00004123"/>
    </source>
</evidence>
<feature type="domain" description="C2H2-type" evidence="16">
    <location>
        <begin position="463"/>
        <end position="490"/>
    </location>
</feature>
<feature type="region of interest" description="Disordered" evidence="15">
    <location>
        <begin position="228"/>
        <end position="303"/>
    </location>
</feature>
<keyword evidence="6" id="KW-0677">Repeat</keyword>
<sequence length="555" mass="63568">PDALEEPEWSPCCPRCQKPVLHVSCATYWDMSKEWLACLIKEREETKTDEEMQSEKLLKQTEAKRQRILCEWKDLRGFLEKHEQLLLSQLEKLDRAIVKRRDESISELSREISLLSKLLNQRGGENRQEPLSQSVQGVGSSESSREDGTLQKPESGFVELEKRLGDFSQTSAILMELLQGFKETLQLELDRDIGFLITKPDMIARMEWGKEPWVPDLQCSKEREILRNIRTGDGTVSGNEEENPQKEDPEQVEPHGMVSGISKANGSQSPDLEETNESRYRSEWQQENRQGKMQGKSTYRGEGSENLNETVIQLRIGTKKRQHECVECGKKFNHKSNLTRHLKLHTGEKPFMCSDCGKTFTRRSHLISHQTTHSGQKPYPCCECGDRFTRCSNLISHQRIHMGERPYKCPDCGKSFSSKSNRTVHQRIHTGVKPYKCADCGESFIQSSHLVVHQRTHTGERPYTCADCGKSFGMSSDLIRHQRSHTGERPYKCGECGKSFSVSSKLIRHQGTHVTEKPFRCPECGEGFATSSKLVKHQKHHLEQKPYKCGVCWKS</sequence>
<comment type="similarity">
    <text evidence="3">Belongs to the krueppel C2H2-type zinc-finger protein family.</text>
</comment>
<evidence type="ECO:0000256" key="5">
    <source>
        <dbReference type="ARBA" id="ARBA00022723"/>
    </source>
</evidence>
<feature type="domain" description="C2H2-type" evidence="16">
    <location>
        <begin position="407"/>
        <end position="434"/>
    </location>
</feature>
<feature type="non-terminal residue" evidence="18">
    <location>
        <position position="555"/>
    </location>
</feature>
<feature type="domain" description="KRAB" evidence="17">
    <location>
        <begin position="148"/>
        <end position="225"/>
    </location>
</feature>
<dbReference type="GO" id="GO:0000981">
    <property type="term" value="F:DNA-binding transcription factor activity, RNA polymerase II-specific"/>
    <property type="evidence" value="ECO:0007669"/>
    <property type="project" value="TreeGrafter"/>
</dbReference>
<evidence type="ECO:0000256" key="10">
    <source>
        <dbReference type="ARBA" id="ARBA00023015"/>
    </source>
</evidence>
<keyword evidence="11" id="KW-0238">DNA-binding</keyword>
<keyword evidence="5" id="KW-0479">Metal-binding</keyword>
<evidence type="ECO:0000256" key="3">
    <source>
        <dbReference type="ARBA" id="ARBA00006991"/>
    </source>
</evidence>
<keyword evidence="10" id="KW-0805">Transcription regulation</keyword>
<dbReference type="AlphaFoldDB" id="A0A8T1SLP9"/>
<keyword evidence="9" id="KW-0832">Ubl conjugation</keyword>
<evidence type="ECO:0000256" key="13">
    <source>
        <dbReference type="ARBA" id="ARBA00023242"/>
    </source>
</evidence>
<keyword evidence="13" id="KW-0539">Nucleus</keyword>
<evidence type="ECO:0000256" key="12">
    <source>
        <dbReference type="ARBA" id="ARBA00023163"/>
    </source>
</evidence>
<evidence type="ECO:0000259" key="16">
    <source>
        <dbReference type="PROSITE" id="PS50157"/>
    </source>
</evidence>
<accession>A0A8T1SLP9</accession>
<keyword evidence="12" id="KW-0804">Transcription</keyword>
<reference evidence="18 19" key="1">
    <citation type="journal article" date="2020" name="G3 (Bethesda)">
        <title>Draft Genome of the Common Snapping Turtle, Chelydra serpentina, a Model for Phenotypic Plasticity in Reptiles.</title>
        <authorList>
            <person name="Das D."/>
            <person name="Singh S.K."/>
            <person name="Bierstedt J."/>
            <person name="Erickson A."/>
            <person name="Galli G.L.J."/>
            <person name="Crossley D.A. 2nd"/>
            <person name="Rhen T."/>
        </authorList>
    </citation>
    <scope>NUCLEOTIDE SEQUENCE [LARGE SCALE GENOMIC DNA]</scope>
    <source>
        <strain evidence="18">KW</strain>
    </source>
</reference>
<evidence type="ECO:0000256" key="4">
    <source>
        <dbReference type="ARBA" id="ARBA00022499"/>
    </source>
</evidence>
<protein>
    <submittedName>
        <fullName evidence="18">Zinc finger protein 436-like</fullName>
    </submittedName>
</protein>
<dbReference type="GO" id="GO:0000978">
    <property type="term" value="F:RNA polymerase II cis-regulatory region sequence-specific DNA binding"/>
    <property type="evidence" value="ECO:0007669"/>
    <property type="project" value="TreeGrafter"/>
</dbReference>
<dbReference type="EMBL" id="JAHGAV010000172">
    <property type="protein sequence ID" value="KAG6929555.1"/>
    <property type="molecule type" value="Genomic_DNA"/>
</dbReference>
<dbReference type="InterPro" id="IPR001909">
    <property type="entry name" value="KRAB"/>
</dbReference>
<feature type="domain" description="C2H2-type" evidence="16">
    <location>
        <begin position="351"/>
        <end position="378"/>
    </location>
</feature>
<dbReference type="GO" id="GO:0008270">
    <property type="term" value="F:zinc ion binding"/>
    <property type="evidence" value="ECO:0007669"/>
    <property type="project" value="UniProtKB-KW"/>
</dbReference>
<dbReference type="PANTHER" id="PTHR24388:SF96">
    <property type="entry name" value="GENE, 32687-RELATED"/>
    <property type="match status" value="1"/>
</dbReference>
<feature type="compositionally biased region" description="Basic and acidic residues" evidence="15">
    <location>
        <begin position="243"/>
        <end position="253"/>
    </location>
</feature>
<dbReference type="Gene3D" id="3.30.160.60">
    <property type="entry name" value="Classic Zinc Finger"/>
    <property type="match status" value="8"/>
</dbReference>
<feature type="domain" description="C2H2-type" evidence="16">
    <location>
        <begin position="491"/>
        <end position="518"/>
    </location>
</feature>
<feature type="domain" description="C2H2-type" evidence="16">
    <location>
        <begin position="379"/>
        <end position="406"/>
    </location>
</feature>
<keyword evidence="8" id="KW-0862">Zinc</keyword>
<comment type="caution">
    <text evidence="18">The sequence shown here is derived from an EMBL/GenBank/DDBJ whole genome shotgun (WGS) entry which is preliminary data.</text>
</comment>
<evidence type="ECO:0000313" key="19">
    <source>
        <dbReference type="Proteomes" id="UP000765507"/>
    </source>
</evidence>
<evidence type="ECO:0000256" key="8">
    <source>
        <dbReference type="ARBA" id="ARBA00022833"/>
    </source>
</evidence>
<dbReference type="PROSITE" id="PS00028">
    <property type="entry name" value="ZINC_FINGER_C2H2_1"/>
    <property type="match status" value="8"/>
</dbReference>
<comment type="subcellular location">
    <subcellularLocation>
        <location evidence="2">Nucleus</location>
    </subcellularLocation>
</comment>
<dbReference type="FunFam" id="3.30.160.60:FF:000247">
    <property type="entry name" value="Zinc finger protein 236"/>
    <property type="match status" value="1"/>
</dbReference>
<feature type="domain" description="C2H2-type" evidence="16">
    <location>
        <begin position="519"/>
        <end position="546"/>
    </location>
</feature>
<dbReference type="SUPFAM" id="SSF57667">
    <property type="entry name" value="beta-beta-alpha zinc fingers"/>
    <property type="match status" value="4"/>
</dbReference>
<dbReference type="InterPro" id="IPR050527">
    <property type="entry name" value="Snail/Krueppel_Znf"/>
</dbReference>
<keyword evidence="4" id="KW-1017">Isopeptide bond</keyword>
<dbReference type="FunFam" id="3.30.160.60:FF:000384">
    <property type="entry name" value="Zinc finger protein 550"/>
    <property type="match status" value="1"/>
</dbReference>
<feature type="domain" description="C2H2-type" evidence="16">
    <location>
        <begin position="323"/>
        <end position="350"/>
    </location>
</feature>
<feature type="compositionally biased region" description="Low complexity" evidence="15">
    <location>
        <begin position="132"/>
        <end position="142"/>
    </location>
</feature>
<organism evidence="18 19">
    <name type="scientific">Chelydra serpentina</name>
    <name type="common">Snapping turtle</name>
    <name type="synonym">Testudo serpentina</name>
    <dbReference type="NCBI Taxonomy" id="8475"/>
    <lineage>
        <taxon>Eukaryota</taxon>
        <taxon>Metazoa</taxon>
        <taxon>Chordata</taxon>
        <taxon>Craniata</taxon>
        <taxon>Vertebrata</taxon>
        <taxon>Euteleostomi</taxon>
        <taxon>Archelosauria</taxon>
        <taxon>Testudinata</taxon>
        <taxon>Testudines</taxon>
        <taxon>Cryptodira</taxon>
        <taxon>Durocryptodira</taxon>
        <taxon>Americhelydia</taxon>
        <taxon>Chelydroidea</taxon>
        <taxon>Chelydridae</taxon>
        <taxon>Chelydra</taxon>
    </lineage>
</organism>
<dbReference type="PANTHER" id="PTHR24388">
    <property type="entry name" value="ZINC FINGER PROTEIN"/>
    <property type="match status" value="1"/>
</dbReference>
<dbReference type="InterPro" id="IPR036236">
    <property type="entry name" value="Znf_C2H2_sf"/>
</dbReference>
<evidence type="ECO:0000259" key="17">
    <source>
        <dbReference type="PROSITE" id="PS50805"/>
    </source>
</evidence>
<feature type="domain" description="C2H2-type" evidence="16">
    <location>
        <begin position="435"/>
        <end position="462"/>
    </location>
</feature>
<dbReference type="FunFam" id="3.30.160.60:FF:000710">
    <property type="entry name" value="Zinc finger protein 768"/>
    <property type="match status" value="1"/>
</dbReference>
<proteinExistence type="inferred from homology"/>
<dbReference type="OrthoDB" id="8117402at2759"/>
<dbReference type="FunFam" id="3.30.160.60:FF:000352">
    <property type="entry name" value="zinc finger protein 3 homolog"/>
    <property type="match status" value="1"/>
</dbReference>
<evidence type="ECO:0000256" key="15">
    <source>
        <dbReference type="SAM" id="MobiDB-lite"/>
    </source>
</evidence>
<keyword evidence="19" id="KW-1185">Reference proteome</keyword>
<dbReference type="FunFam" id="3.30.160.60:FF:004135">
    <property type="match status" value="1"/>
</dbReference>
<keyword evidence="7 14" id="KW-0863">Zinc-finger</keyword>
<evidence type="ECO:0000256" key="14">
    <source>
        <dbReference type="PROSITE-ProRule" id="PRU00042"/>
    </source>
</evidence>
<dbReference type="PROSITE" id="PS50805">
    <property type="entry name" value="KRAB"/>
    <property type="match status" value="1"/>
</dbReference>
<dbReference type="Pfam" id="PF00096">
    <property type="entry name" value="zf-C2H2"/>
    <property type="match status" value="8"/>
</dbReference>
<evidence type="ECO:0000256" key="6">
    <source>
        <dbReference type="ARBA" id="ARBA00022737"/>
    </source>
</evidence>
<evidence type="ECO:0000256" key="7">
    <source>
        <dbReference type="ARBA" id="ARBA00022771"/>
    </source>
</evidence>
<dbReference type="FunFam" id="3.30.160.60:FF:000053">
    <property type="entry name" value="zinc finger protein 182 isoform X1"/>
    <property type="match status" value="1"/>
</dbReference>
<dbReference type="PROSITE" id="PS50157">
    <property type="entry name" value="ZINC_FINGER_C2H2_2"/>
    <property type="match status" value="8"/>
</dbReference>
<dbReference type="Proteomes" id="UP000765507">
    <property type="component" value="Unassembled WGS sequence"/>
</dbReference>
<evidence type="ECO:0000256" key="9">
    <source>
        <dbReference type="ARBA" id="ARBA00022843"/>
    </source>
</evidence>
<evidence type="ECO:0000256" key="11">
    <source>
        <dbReference type="ARBA" id="ARBA00023125"/>
    </source>
</evidence>
<dbReference type="SMART" id="SM00355">
    <property type="entry name" value="ZnF_C2H2"/>
    <property type="match status" value="8"/>
</dbReference>